<evidence type="ECO:0000313" key="2">
    <source>
        <dbReference type="EMBL" id="RSD16317.1"/>
    </source>
</evidence>
<feature type="transmembrane region" description="Helical" evidence="1">
    <location>
        <begin position="41"/>
        <end position="66"/>
    </location>
</feature>
<dbReference type="OrthoDB" id="3628675at2"/>
<sequence length="291" mass="31121">MSLLEKPDAVTVGDFADGHDVMLWNPALTTRRWRGLVKRAFFTRFFSTRSVAGLLILALVVGTGAAETLGGALAVVCAIALLLGGLCDAGITAAFLATDHQHGHHCLLERCPGEFFLRTADFLHLGPAAYRTAGLLIDLTGELHATATRDWIDPGLPGRAHQAVWDALTRLIGTAPARRHAARLVAMPSEAELAATTATAIAEFDGLLGELLFHLQGCVTLTREWEAKLRHAELVERTSAVEAELHAASIGLMVEVAEELPKAVFAYVTAARDLTGAGRFPWELPAAEPVP</sequence>
<proteinExistence type="predicted"/>
<gene>
    <name evidence="2" type="ORF">EIY87_21925</name>
</gene>
<keyword evidence="1" id="KW-0812">Transmembrane</keyword>
<keyword evidence="1" id="KW-1133">Transmembrane helix</keyword>
<name>A0A427T7G9_9PSEU</name>
<comment type="caution">
    <text evidence="2">The sequence shown here is derived from an EMBL/GenBank/DDBJ whole genome shotgun (WGS) entry which is preliminary data.</text>
</comment>
<dbReference type="RefSeq" id="WP_125311166.1">
    <property type="nucleotide sequence ID" value="NZ_RSEC01000048.1"/>
</dbReference>
<accession>A0A427T7G9</accession>
<feature type="transmembrane region" description="Helical" evidence="1">
    <location>
        <begin position="72"/>
        <end position="97"/>
    </location>
</feature>
<dbReference type="Proteomes" id="UP000267081">
    <property type="component" value="Unassembled WGS sequence"/>
</dbReference>
<organism evidence="2 3">
    <name type="scientific">Amycolatopsis eburnea</name>
    <dbReference type="NCBI Taxonomy" id="2267691"/>
    <lineage>
        <taxon>Bacteria</taxon>
        <taxon>Bacillati</taxon>
        <taxon>Actinomycetota</taxon>
        <taxon>Actinomycetes</taxon>
        <taxon>Pseudonocardiales</taxon>
        <taxon>Pseudonocardiaceae</taxon>
        <taxon>Amycolatopsis</taxon>
    </lineage>
</organism>
<evidence type="ECO:0000256" key="1">
    <source>
        <dbReference type="SAM" id="Phobius"/>
    </source>
</evidence>
<protein>
    <submittedName>
        <fullName evidence="2">Uncharacterized protein</fullName>
    </submittedName>
</protein>
<keyword evidence="1" id="KW-0472">Membrane</keyword>
<dbReference type="EMBL" id="RSEC01000048">
    <property type="protein sequence ID" value="RSD16317.1"/>
    <property type="molecule type" value="Genomic_DNA"/>
</dbReference>
<evidence type="ECO:0000313" key="3">
    <source>
        <dbReference type="Proteomes" id="UP000267081"/>
    </source>
</evidence>
<dbReference type="AlphaFoldDB" id="A0A427T7G9"/>
<keyword evidence="3" id="KW-1185">Reference proteome</keyword>
<reference evidence="2 3" key="1">
    <citation type="submission" date="2018-12" db="EMBL/GenBank/DDBJ databases">
        <title>Amycolatopsis eburnea sp. nov. actinomycete associate with arbuscular mycorrhiza fungal spore.</title>
        <authorList>
            <person name="Lumyong S."/>
            <person name="Chaiya L."/>
        </authorList>
    </citation>
    <scope>NUCLEOTIDE SEQUENCE [LARGE SCALE GENOMIC DNA]</scope>
    <source>
        <strain evidence="2 3">GLM-1</strain>
    </source>
</reference>